<feature type="domain" description="HTH OST-type" evidence="13">
    <location>
        <begin position="96"/>
        <end position="172"/>
    </location>
</feature>
<feature type="domain" description="HTH OST-type" evidence="13">
    <location>
        <begin position="20"/>
        <end position="94"/>
    </location>
</feature>
<keyword evidence="8" id="KW-0906">Nuclear pore complex</keyword>
<evidence type="ECO:0000313" key="14">
    <source>
        <dbReference type="EMBL" id="KAG9510634.1"/>
    </source>
</evidence>
<evidence type="ECO:0000259" key="13">
    <source>
        <dbReference type="PROSITE" id="PS51644"/>
    </source>
</evidence>
<keyword evidence="4" id="KW-0509">mRNA transport</keyword>
<feature type="domain" description="HTH OST-type" evidence="13">
    <location>
        <begin position="181"/>
        <end position="258"/>
    </location>
</feature>
<reference evidence="14 15" key="1">
    <citation type="submission" date="2020-10" db="EMBL/GenBank/DDBJ databases">
        <authorList>
            <person name="Klimov P.B."/>
            <person name="Dyachkov S.M."/>
            <person name="Chetverikov P.E."/>
        </authorList>
    </citation>
    <scope>NUCLEOTIDE SEQUENCE [LARGE SCALE GENOMIC DNA]</scope>
    <source>
        <strain evidence="14">BMOC 18-1129-001#AD2665</strain>
        <tissue evidence="14">Entire mites</tissue>
    </source>
</reference>
<name>A0ABQ7SB34_9ACAR</name>
<evidence type="ECO:0000256" key="10">
    <source>
        <dbReference type="ARBA" id="ARBA00023274"/>
    </source>
</evidence>
<comment type="subcellular location">
    <subcellularLocation>
        <location evidence="1">Nucleus</location>
        <location evidence="1">Nuclear pore complex</location>
    </subcellularLocation>
</comment>
<evidence type="ECO:0000256" key="4">
    <source>
        <dbReference type="ARBA" id="ARBA00022816"/>
    </source>
</evidence>
<keyword evidence="5" id="KW-0653">Protein transport</keyword>
<dbReference type="Pfam" id="PF01251">
    <property type="entry name" value="Ribosomal_S7e"/>
    <property type="match status" value="1"/>
</dbReference>
<evidence type="ECO:0000256" key="6">
    <source>
        <dbReference type="ARBA" id="ARBA00022980"/>
    </source>
</evidence>
<dbReference type="Pfam" id="PF21093">
    <property type="entry name" value="Nup188_N-subdom_III"/>
    <property type="match status" value="1"/>
</dbReference>
<sequence>MTHTDHTESTTSSDDSTNKQLSAFCREVRNLLRSKPNCMIPFSKFVPAYHNHYGRQCCVYQFGFTKLIELLEAIPHVVQIVGEGSSRYITLTHREQIKRFASDLIKVIKAQTGKRIKRSTFPLAYETLFGRQFRVQDYGASSLDELLSEVWQGTINTIPIDQHDTWFEIPRRERTDKELERTKYFIWDIIELLLTFPPTYSLQFSKFIPAYHHYYNRQCKVSVYGFTKLIDLFESISNDVVDIIDCGPGEEKIIVLNEKHIPCRNAEKIILGCCYYQEKTSPLSRLSEALFSEIKESEMLGRVMNQMSKFLNLSHEHCRELVCLYLVYQFKGTQSQLKQFFSLDKDCQSLLVEFHNYYYSERLFLLFSMKQILCHSTEDSLHPYRQLFCGFVEAVDKEDRIFLSLIKQYETLTTCELPSKSSHGPYMHDKLIANWVRQNIKEMIEILQLMIVHTRNKKLSLRQVVKLVELFSGISLQKRFSNMISSGVLIQKKELTNNLKLILFLESTTIVQALDLENLIECQLSDRDSHIMFQDGNTLEELNNLIMQPKEGSTIQAPVYLSWMVVRSWEWSEFPDTEQSAADIQKLMSMALRRNVFTHMYEGLTSSTMKQLDDTIVHNYVFDINRGLISCVLEIYDLNHVDRKSIGEFDNLLLILLDSKSASNKILDNNLNNSLGSIIVKSWDKFPLELSPFIDNIVSFSRTENHHAVLKIVRNLTSITQSFSTEIAHKTKPLYQEGFYKLLQDVTLYGDHDLLIGASTVGFLNQNNQGHRIITWSNVKLDGWLILRHILDQKTNSLSLNEIESYDAAESLQLSKVVDLCRGLLNKLRPSSCPQVMALSKSCLHYFDVLTLHRRPPRVYVAACLRLLSSQIRRKLLKASDILNKIQDRRLLPYMVGLTHKLVDITVGRDTNASTIGELIASEECIRGQYELCKAFLEFITVLLADPCHKSFEQTLLASVIYILNEIYPSHHLWSYEDASDSKAMSRLCTGVFHQILSNAGDDSSDKKSQLELVCIIGLIQTHPHLQLLSTIKNGEQIIKAAIEQTGSDIVLTVDDHVIMLRQSLSILNRLLIYNDIVGDHCNITEFTDGSNELNVHGVKVSRKQTSIPMTAIVKVLFATNSRPNLLLQLFYYIYQQYDPSLACLAIQVLKRIAKKFSLSLMACLGAEAESICDFFLSRLEGVTEDLNLKVAILDFMSTCVQYQPGLMEMFLNYSNTKPESAGCIQAVMNMLEEKKTNKYHCSKDLHAASLKFILTFWQGQHSAIATLDRMKDFWTLVTFPLVEFSPQIQSGTPSKLSNINDEKLCCYVLMILAREIFYLKGIPTDRTINPELIWIFNQFAQSQVLATYSNHLKKICHDPSRLNDADINMVLSGWRDFLVSCNKHNPFVMSSDMKLKIYLDTMSMLEDQLGMIMAIDKQRMSLVSETLFFTSHYWLSDRNVSNSAYEKFHHLLYLVDGDKDSIPFAALVTFMASFNVYLIKDDVNLKQKTNLSDLIVPTVQILEFSVQLYQKHIVASRNMLSTVESNLCLLSILCLRSIMSMACKDASLWVPFIRTNFKAELFGQILTSLLERKEDPEVCHAIFELLTTMCSISETATFVNSCNILEQIFSKISTVHETMKPSALSSGSKITWIMIYHQAMKLNIILLNKLGHECINNALAFLKIHQQRIIKTLDNVRIPSKSNDTEECLYTMRFISLIAKYRNFWERQNKQSLHAITEEMKKFSNIVVPKLLNTSMNDESSDGATVPDFENARALNRCTIIGYHRLTQADRRAGLVRACAKLAPAQQHFPLSPFNGINPPDHQSYCKLGQDCRNCLQLTKMAVPLISKIVKPKGQAVAKFENTVAQALTELEQSTDLKLQLRELQICGAKQIDASGKKAIIIWVPYPQLKAFQKIQARIVRELEKKFSGKHVVVIAKRTILPKPTRNSKTKNRQKRPRSRTLTAVHDAILEDLVYPAEIVGKRFRVKLDGSRLMKVHLDKGNQTFVEHKIGTFASVYKKLTGKELMKSLRMISKVFVFAIVFLAVIQQANSLNYSLCDQDKTLSDVVDVKINDCESTVDPCTLVRGFNKSITIDFKPKVELNNLKIKIAGKLKNLPVPFNVNPDTACGHYGLTCPLVPGQNYKFQLSLPIYRTYPKINVDIQLRLIDQGDRVAVCLVIPAKIQEPEKEST</sequence>
<evidence type="ECO:0000256" key="7">
    <source>
        <dbReference type="ARBA" id="ARBA00023010"/>
    </source>
</evidence>
<dbReference type="Pfam" id="PF02221">
    <property type="entry name" value="E1_DerP2_DerF2"/>
    <property type="match status" value="1"/>
</dbReference>
<dbReference type="InterPro" id="IPR025605">
    <property type="entry name" value="OST-HTH/LOTUS_dom"/>
</dbReference>
<dbReference type="InterPro" id="IPR014756">
    <property type="entry name" value="Ig_E-set"/>
</dbReference>
<dbReference type="Proteomes" id="UP000825002">
    <property type="component" value="Unassembled WGS sequence"/>
</dbReference>
<dbReference type="PANTHER" id="PTHR31431">
    <property type="entry name" value="NUCLEOPORIN NUP188 HOMOLOG"/>
    <property type="match status" value="1"/>
</dbReference>
<proteinExistence type="inferred from homology"/>
<dbReference type="Gene3D" id="2.60.40.770">
    <property type="match status" value="1"/>
</dbReference>
<keyword evidence="6 14" id="KW-0689">Ribosomal protein</keyword>
<dbReference type="InterPro" id="IPR048883">
    <property type="entry name" value="Nup188_N-subdom_III"/>
</dbReference>
<evidence type="ECO:0000256" key="5">
    <source>
        <dbReference type="ARBA" id="ARBA00022927"/>
    </source>
</evidence>
<evidence type="ECO:0000256" key="11">
    <source>
        <dbReference type="ARBA" id="ARBA00035279"/>
    </source>
</evidence>
<dbReference type="InterPro" id="IPR003172">
    <property type="entry name" value="ML_dom"/>
</dbReference>
<dbReference type="SMART" id="SM00737">
    <property type="entry name" value="ML"/>
    <property type="match status" value="1"/>
</dbReference>
<dbReference type="PROSITE" id="PS51644">
    <property type="entry name" value="HTH_OST"/>
    <property type="match status" value="3"/>
</dbReference>
<dbReference type="InterPro" id="IPR000554">
    <property type="entry name" value="Ribosomal_eS7"/>
</dbReference>
<dbReference type="Pfam" id="PF12872">
    <property type="entry name" value="OST-HTH"/>
    <property type="match status" value="3"/>
</dbReference>
<organism evidence="14 15">
    <name type="scientific">Fragariocoptes setiger</name>
    <dbReference type="NCBI Taxonomy" id="1670756"/>
    <lineage>
        <taxon>Eukaryota</taxon>
        <taxon>Metazoa</taxon>
        <taxon>Ecdysozoa</taxon>
        <taxon>Arthropoda</taxon>
        <taxon>Chelicerata</taxon>
        <taxon>Arachnida</taxon>
        <taxon>Acari</taxon>
        <taxon>Acariformes</taxon>
        <taxon>Trombidiformes</taxon>
        <taxon>Prostigmata</taxon>
        <taxon>Eupodina</taxon>
        <taxon>Eriophyoidea</taxon>
        <taxon>Phytoptidae</taxon>
        <taxon>Fragariocoptes</taxon>
    </lineage>
</organism>
<dbReference type="PANTHER" id="PTHR31431:SF1">
    <property type="entry name" value="NUCLEOPORIN NUP188"/>
    <property type="match status" value="1"/>
</dbReference>
<keyword evidence="10" id="KW-0687">Ribonucleoprotein</keyword>
<evidence type="ECO:0000256" key="1">
    <source>
        <dbReference type="ARBA" id="ARBA00004567"/>
    </source>
</evidence>
<dbReference type="EMBL" id="JAIFTH010000106">
    <property type="protein sequence ID" value="KAG9510634.1"/>
    <property type="molecule type" value="Genomic_DNA"/>
</dbReference>
<dbReference type="GO" id="GO:0005840">
    <property type="term" value="C:ribosome"/>
    <property type="evidence" value="ECO:0007669"/>
    <property type="project" value="UniProtKB-KW"/>
</dbReference>
<comment type="caution">
    <text evidence="14">The sequence shown here is derived from an EMBL/GenBank/DDBJ whole genome shotgun (WGS) entry which is preliminary data.</text>
</comment>
<evidence type="ECO:0000256" key="2">
    <source>
        <dbReference type="ARBA" id="ARBA00007820"/>
    </source>
</evidence>
<dbReference type="InterPro" id="IPR044840">
    <property type="entry name" value="Nup188"/>
</dbReference>
<evidence type="ECO:0000256" key="3">
    <source>
        <dbReference type="ARBA" id="ARBA00022448"/>
    </source>
</evidence>
<evidence type="ECO:0000256" key="8">
    <source>
        <dbReference type="ARBA" id="ARBA00023132"/>
    </source>
</evidence>
<evidence type="ECO:0000256" key="12">
    <source>
        <dbReference type="ARBA" id="ARBA00035404"/>
    </source>
</evidence>
<evidence type="ECO:0000256" key="9">
    <source>
        <dbReference type="ARBA" id="ARBA00023242"/>
    </source>
</evidence>
<evidence type="ECO:0000313" key="15">
    <source>
        <dbReference type="Proteomes" id="UP000825002"/>
    </source>
</evidence>
<accession>A0ABQ7SB34</accession>
<keyword evidence="9" id="KW-0539">Nucleus</keyword>
<gene>
    <name evidence="14" type="primary">rps7</name>
    <name evidence="14" type="ORF">GZH46_00815</name>
</gene>
<keyword evidence="7" id="KW-0811">Translocation</keyword>
<keyword evidence="3" id="KW-0813">Transport</keyword>
<protein>
    <recommendedName>
        <fullName evidence="11">Small ribosomal subunit protein eS7</fullName>
    </recommendedName>
    <alternativeName>
        <fullName evidence="12">40S ribosomal protein S7</fullName>
    </alternativeName>
</protein>
<keyword evidence="15" id="KW-1185">Reference proteome</keyword>
<dbReference type="Gene3D" id="3.30.420.610">
    <property type="entry name" value="LOTUS domain-like"/>
    <property type="match status" value="2"/>
</dbReference>
<dbReference type="InterPro" id="IPR041966">
    <property type="entry name" value="LOTUS-like"/>
</dbReference>
<comment type="similarity">
    <text evidence="2">Belongs to the eukaryotic ribosomal protein eS7 family.</text>
</comment>
<dbReference type="SUPFAM" id="SSF81296">
    <property type="entry name" value="E set domains"/>
    <property type="match status" value="1"/>
</dbReference>